<protein>
    <recommendedName>
        <fullName evidence="4">BAR domain-containing protein</fullName>
    </recommendedName>
</protein>
<name>A0A7J6LQL7_PERCH</name>
<evidence type="ECO:0000313" key="3">
    <source>
        <dbReference type="Proteomes" id="UP000591131"/>
    </source>
</evidence>
<organism evidence="2 3">
    <name type="scientific">Perkinsus chesapeaki</name>
    <name type="common">Clam parasite</name>
    <name type="synonym">Perkinsus andrewsi</name>
    <dbReference type="NCBI Taxonomy" id="330153"/>
    <lineage>
        <taxon>Eukaryota</taxon>
        <taxon>Sar</taxon>
        <taxon>Alveolata</taxon>
        <taxon>Perkinsozoa</taxon>
        <taxon>Perkinsea</taxon>
        <taxon>Perkinsida</taxon>
        <taxon>Perkinsidae</taxon>
        <taxon>Perkinsus</taxon>
    </lineage>
</organism>
<comment type="caution">
    <text evidence="2">The sequence shown here is derived from an EMBL/GenBank/DDBJ whole genome shotgun (WGS) entry which is preliminary data.</text>
</comment>
<evidence type="ECO:0000313" key="2">
    <source>
        <dbReference type="EMBL" id="KAF4661493.1"/>
    </source>
</evidence>
<feature type="compositionally biased region" description="Basic and acidic residues" evidence="1">
    <location>
        <begin position="279"/>
        <end position="290"/>
    </location>
</feature>
<dbReference type="OrthoDB" id="310893at2759"/>
<evidence type="ECO:0008006" key="4">
    <source>
        <dbReference type="Google" id="ProtNLM"/>
    </source>
</evidence>
<accession>A0A7J6LQL7</accession>
<evidence type="ECO:0000256" key="1">
    <source>
        <dbReference type="SAM" id="MobiDB-lite"/>
    </source>
</evidence>
<feature type="compositionally biased region" description="Basic and acidic residues" evidence="1">
    <location>
        <begin position="302"/>
        <end position="331"/>
    </location>
</feature>
<proteinExistence type="predicted"/>
<dbReference type="Gene3D" id="1.20.1270.60">
    <property type="entry name" value="Arfaptin homology (AH) domain/BAR domain"/>
    <property type="match status" value="1"/>
</dbReference>
<gene>
    <name evidence="2" type="ORF">FOL47_006658</name>
</gene>
<sequence>MPFSSKVFRNLKDSIVGVKEQDEDPLKTTRLAIEAYSKDSKALCQTLQDFAKANDELDGVRGEVVNTAKAFLLPMDQQGGLQVASDPELTKVGNVFSAQIENMSRSKTETRKLLDDAISEASAMERRLADIDTAFGERDKAAELVAHYKEKMQSLNEEHLSKPKKDMDDRVKRNLVKQQNAVEAYKRVDNQVRADANQVLEGRQTSFAKILEKMCTYLAKNGKTQGEAVPAFEEQIPAMIRESEANLERTRAAREAAKAAALARPTKSSTSTLVQQQHTDPKPETPKMEDQTSTAVNTPTAKEGDDGEKKVDEHQQKEAPEAAEEGAKEEATPDQSPMRSADSLDKE</sequence>
<feature type="compositionally biased region" description="Basic and acidic residues" evidence="1">
    <location>
        <begin position="247"/>
        <end position="257"/>
    </location>
</feature>
<dbReference type="EMBL" id="JAAPAO010000376">
    <property type="protein sequence ID" value="KAF4661493.1"/>
    <property type="molecule type" value="Genomic_DNA"/>
</dbReference>
<dbReference type="InterPro" id="IPR027267">
    <property type="entry name" value="AH/BAR_dom_sf"/>
</dbReference>
<keyword evidence="3" id="KW-1185">Reference proteome</keyword>
<feature type="compositionally biased region" description="Polar residues" evidence="1">
    <location>
        <begin position="291"/>
        <end position="300"/>
    </location>
</feature>
<feature type="compositionally biased region" description="Polar residues" evidence="1">
    <location>
        <begin position="266"/>
        <end position="278"/>
    </location>
</feature>
<reference evidence="2 3" key="1">
    <citation type="submission" date="2020-04" db="EMBL/GenBank/DDBJ databases">
        <title>Perkinsus chesapeaki whole genome sequence.</title>
        <authorList>
            <person name="Bogema D.R."/>
        </authorList>
    </citation>
    <scope>NUCLEOTIDE SEQUENCE [LARGE SCALE GENOMIC DNA]</scope>
    <source>
        <strain evidence="2">ATCC PRA-425</strain>
    </source>
</reference>
<dbReference type="AlphaFoldDB" id="A0A7J6LQL7"/>
<dbReference type="Proteomes" id="UP000591131">
    <property type="component" value="Unassembled WGS sequence"/>
</dbReference>
<feature type="region of interest" description="Disordered" evidence="1">
    <location>
        <begin position="247"/>
        <end position="347"/>
    </location>
</feature>